<proteinExistence type="predicted"/>
<sequence length="215" mass="24425">MPHKRHDSGHISEAYQMHFVDLPPEAHSSTCMHFFLRQLFLLTLYLSGTSTSSFELRHTKPSTGTIALNFPMPPSSQLSLSLDPLYPHLHAYSDHIPQHPYLSSTSSASTSFATLPRRNELPDVGNFNRLHRELSPHHWVHNTHSAKAGHDFELPVPRATHIETQPRTQRVMSGYIDPLSETSGVDRDVDHECQCTTNGFQQCCSQLCLRWIFCL</sequence>
<evidence type="ECO:0000313" key="1">
    <source>
        <dbReference type="EMBL" id="KAJ3733102.1"/>
    </source>
</evidence>
<organism evidence="1 2">
    <name type="scientific">Lentinula guzmanii</name>
    <dbReference type="NCBI Taxonomy" id="2804957"/>
    <lineage>
        <taxon>Eukaryota</taxon>
        <taxon>Fungi</taxon>
        <taxon>Dikarya</taxon>
        <taxon>Basidiomycota</taxon>
        <taxon>Agaricomycotina</taxon>
        <taxon>Agaricomycetes</taxon>
        <taxon>Agaricomycetidae</taxon>
        <taxon>Agaricales</taxon>
        <taxon>Marasmiineae</taxon>
        <taxon>Omphalotaceae</taxon>
        <taxon>Lentinula</taxon>
    </lineage>
</organism>
<comment type="caution">
    <text evidence="1">The sequence shown here is derived from an EMBL/GenBank/DDBJ whole genome shotgun (WGS) entry which is preliminary data.</text>
</comment>
<dbReference type="AlphaFoldDB" id="A0AA38JAV9"/>
<dbReference type="EMBL" id="JANVFO010000020">
    <property type="protein sequence ID" value="KAJ3733102.1"/>
    <property type="molecule type" value="Genomic_DNA"/>
</dbReference>
<evidence type="ECO:0000313" key="2">
    <source>
        <dbReference type="Proteomes" id="UP001176059"/>
    </source>
</evidence>
<keyword evidence="2" id="KW-1185">Reference proteome</keyword>
<name>A0AA38JAV9_9AGAR</name>
<reference evidence="1" key="2">
    <citation type="journal article" date="2023" name="Proc. Natl. Acad. Sci. U.S.A.">
        <title>A global phylogenomic analysis of the shiitake genus Lentinula.</title>
        <authorList>
            <person name="Sierra-Patev S."/>
            <person name="Min B."/>
            <person name="Naranjo-Ortiz M."/>
            <person name="Looney B."/>
            <person name="Konkel Z."/>
            <person name="Slot J.C."/>
            <person name="Sakamoto Y."/>
            <person name="Steenwyk J.L."/>
            <person name="Rokas A."/>
            <person name="Carro J."/>
            <person name="Camarero S."/>
            <person name="Ferreira P."/>
            <person name="Molpeceres G."/>
            <person name="Ruiz-Duenas F.J."/>
            <person name="Serrano A."/>
            <person name="Henrissat B."/>
            <person name="Drula E."/>
            <person name="Hughes K.W."/>
            <person name="Mata J.L."/>
            <person name="Ishikawa N.K."/>
            <person name="Vargas-Isla R."/>
            <person name="Ushijima S."/>
            <person name="Smith C.A."/>
            <person name="Donoghue J."/>
            <person name="Ahrendt S."/>
            <person name="Andreopoulos W."/>
            <person name="He G."/>
            <person name="LaButti K."/>
            <person name="Lipzen A."/>
            <person name="Ng V."/>
            <person name="Riley R."/>
            <person name="Sandor L."/>
            <person name="Barry K."/>
            <person name="Martinez A.T."/>
            <person name="Xiao Y."/>
            <person name="Gibbons J.G."/>
            <person name="Terashima K."/>
            <person name="Grigoriev I.V."/>
            <person name="Hibbett D."/>
        </authorList>
    </citation>
    <scope>NUCLEOTIDE SEQUENCE</scope>
    <source>
        <strain evidence="1">ET3784</strain>
    </source>
</reference>
<protein>
    <submittedName>
        <fullName evidence="1">Uncharacterized protein</fullName>
    </submittedName>
</protein>
<gene>
    <name evidence="1" type="ORF">DFJ43DRAFT_1071187</name>
</gene>
<dbReference type="Proteomes" id="UP001176059">
    <property type="component" value="Unassembled WGS sequence"/>
</dbReference>
<accession>A0AA38JAV9</accession>
<reference evidence="1" key="1">
    <citation type="submission" date="2022-08" db="EMBL/GenBank/DDBJ databases">
        <authorList>
            <consortium name="DOE Joint Genome Institute"/>
            <person name="Min B."/>
            <person name="Sierra-Patev S."/>
            <person name="Naranjo-Ortiz M."/>
            <person name="Looney B."/>
            <person name="Konkel Z."/>
            <person name="Slot J.C."/>
            <person name="Sakamoto Y."/>
            <person name="Steenwyk J.L."/>
            <person name="Rokas A."/>
            <person name="Carro J."/>
            <person name="Camarero S."/>
            <person name="Ferreira P."/>
            <person name="Molpeceres G."/>
            <person name="Ruiz-duenas F.J."/>
            <person name="Serrano A."/>
            <person name="Henrissat B."/>
            <person name="Drula E."/>
            <person name="Hughes K.W."/>
            <person name="Mata J.L."/>
            <person name="Ishikawa N.K."/>
            <person name="Vargas-Isla R."/>
            <person name="Ushijima S."/>
            <person name="Smith C.A."/>
            <person name="Ahrendt S."/>
            <person name="Andreopoulos W."/>
            <person name="He G."/>
            <person name="LaButti K."/>
            <person name="Lipzen A."/>
            <person name="Ng V."/>
            <person name="Riley R."/>
            <person name="Sandor L."/>
            <person name="Barry K."/>
            <person name="Martinez A.T."/>
            <person name="Xiao Y."/>
            <person name="Gibbons J.G."/>
            <person name="Terashima K."/>
            <person name="Hibbett D.S."/>
            <person name="Grigoriev I.V."/>
        </authorList>
    </citation>
    <scope>NUCLEOTIDE SEQUENCE</scope>
    <source>
        <strain evidence="1">ET3784</strain>
    </source>
</reference>